<feature type="binding site" evidence="5">
    <location>
        <position position="392"/>
    </location>
    <ligand>
        <name>substrate</name>
    </ligand>
</feature>
<dbReference type="Gene3D" id="3.20.20.10">
    <property type="entry name" value="Alanine racemase"/>
    <property type="match status" value="1"/>
</dbReference>
<dbReference type="InterPro" id="IPR022643">
    <property type="entry name" value="De-COase2_C"/>
</dbReference>
<dbReference type="EMBL" id="CP003281">
    <property type="protein sequence ID" value="AFL84001.1"/>
    <property type="molecule type" value="Genomic_DNA"/>
</dbReference>
<keyword evidence="2 5" id="KW-0210">Decarboxylase</keyword>
<keyword evidence="5" id="KW-0028">Amino-acid biosynthesis</keyword>
<dbReference type="KEGG" id="bbd:Belba_1378"/>
<dbReference type="InterPro" id="IPR000183">
    <property type="entry name" value="Orn/DAP/Arg_de-COase"/>
</dbReference>
<evidence type="ECO:0000256" key="5">
    <source>
        <dbReference type="HAMAP-Rule" id="MF_02120"/>
    </source>
</evidence>
<dbReference type="PRINTS" id="PR01179">
    <property type="entry name" value="ODADCRBXLASE"/>
</dbReference>
<keyword evidence="5 8" id="KW-0457">Lysine biosynthesis</keyword>
<feature type="transmembrane region" description="Helical" evidence="9">
    <location>
        <begin position="12"/>
        <end position="31"/>
    </location>
</feature>
<dbReference type="Gene3D" id="2.40.37.10">
    <property type="entry name" value="Lyase, Ornithine Decarboxylase, Chain A, domain 1"/>
    <property type="match status" value="1"/>
</dbReference>
<dbReference type="NCBIfam" id="TIGR01048">
    <property type="entry name" value="lysA"/>
    <property type="match status" value="1"/>
</dbReference>
<feature type="domain" description="Orn/DAP/Arg decarboxylase 2 C-terminal" evidence="10">
    <location>
        <begin position="54"/>
        <end position="390"/>
    </location>
</feature>
<evidence type="ECO:0000256" key="1">
    <source>
        <dbReference type="ARBA" id="ARBA00001933"/>
    </source>
</evidence>
<comment type="similarity">
    <text evidence="5">Belongs to the Orn/Lys/Arg decarboxylase class-II family. LysA subfamily.</text>
</comment>
<feature type="active site" description="Proton donor" evidence="7">
    <location>
        <position position="364"/>
    </location>
</feature>
<comment type="caution">
    <text evidence="5">Lacks conserved residue(s) required for the propagation of feature annotation.</text>
</comment>
<evidence type="ECO:0000259" key="11">
    <source>
        <dbReference type="Pfam" id="PF02784"/>
    </source>
</evidence>
<comment type="subunit">
    <text evidence="5">Homodimer.</text>
</comment>
<gene>
    <name evidence="5" type="primary">lysA</name>
    <name evidence="12" type="ordered locus">Belba_1378</name>
</gene>
<feature type="binding site" evidence="5">
    <location>
        <position position="392"/>
    </location>
    <ligand>
        <name>pyridoxal 5'-phosphate</name>
        <dbReference type="ChEBI" id="CHEBI:597326"/>
    </ligand>
</feature>
<dbReference type="SUPFAM" id="SSF50621">
    <property type="entry name" value="Alanine racemase C-terminal domain-like"/>
    <property type="match status" value="1"/>
</dbReference>
<evidence type="ECO:0000256" key="8">
    <source>
        <dbReference type="RuleBase" id="RU003738"/>
    </source>
</evidence>
<feature type="binding site" evidence="5">
    <location>
        <position position="334"/>
    </location>
    <ligand>
        <name>substrate</name>
    </ligand>
</feature>
<feature type="binding site" evidence="5">
    <location>
        <position position="338"/>
    </location>
    <ligand>
        <name>substrate</name>
    </ligand>
</feature>
<proteinExistence type="inferred from homology"/>
<dbReference type="Pfam" id="PF00278">
    <property type="entry name" value="Orn_DAP_Arg_deC"/>
    <property type="match status" value="1"/>
</dbReference>
<dbReference type="HOGENOM" id="CLU_026444_0_2_10"/>
<dbReference type="GO" id="GO:0030170">
    <property type="term" value="F:pyridoxal phosphate binding"/>
    <property type="evidence" value="ECO:0007669"/>
    <property type="project" value="UniProtKB-UniRule"/>
</dbReference>
<dbReference type="Proteomes" id="UP000006050">
    <property type="component" value="Chromosome"/>
</dbReference>
<dbReference type="STRING" id="866536.Belba_1378"/>
<organism evidence="12 13">
    <name type="scientific">Belliella baltica (strain DSM 15883 / CIP 108006 / LMG 21964 / BA134)</name>
    <dbReference type="NCBI Taxonomy" id="866536"/>
    <lineage>
        <taxon>Bacteria</taxon>
        <taxon>Pseudomonadati</taxon>
        <taxon>Bacteroidota</taxon>
        <taxon>Cytophagia</taxon>
        <taxon>Cytophagales</taxon>
        <taxon>Cyclobacteriaceae</taxon>
        <taxon>Belliella</taxon>
    </lineage>
</organism>
<evidence type="ECO:0000259" key="10">
    <source>
        <dbReference type="Pfam" id="PF00278"/>
    </source>
</evidence>
<accession>I3Z433</accession>
<comment type="function">
    <text evidence="5">Specifically catalyzes the decarboxylation of meso-diaminopimelate (meso-DAP) to L-lysine.</text>
</comment>
<dbReference type="GO" id="GO:0008836">
    <property type="term" value="F:diaminopimelate decarboxylase activity"/>
    <property type="evidence" value="ECO:0007669"/>
    <property type="project" value="UniProtKB-UniRule"/>
</dbReference>
<keyword evidence="9" id="KW-1133">Transmembrane helix</keyword>
<dbReference type="FunFam" id="3.20.20.10:FF:000003">
    <property type="entry name" value="Diaminopimelate decarboxylase"/>
    <property type="match status" value="1"/>
</dbReference>
<keyword evidence="3 5" id="KW-0663">Pyridoxal phosphate</keyword>
<dbReference type="InterPro" id="IPR029066">
    <property type="entry name" value="PLP-binding_barrel"/>
</dbReference>
<dbReference type="InterPro" id="IPR002986">
    <property type="entry name" value="DAP_deCOOHase_LysA"/>
</dbReference>
<dbReference type="UniPathway" id="UPA00034">
    <property type="reaction ID" value="UER00027"/>
</dbReference>
<evidence type="ECO:0000256" key="3">
    <source>
        <dbReference type="ARBA" id="ARBA00022898"/>
    </source>
</evidence>
<comment type="pathway">
    <text evidence="5 8">Amino-acid biosynthesis; L-lysine biosynthesis via DAP pathway; L-lysine from DL-2,6-diaminopimelate: step 1/1.</text>
</comment>
<dbReference type="EC" id="4.1.1.20" evidence="5 6"/>
<keyword evidence="9" id="KW-0812">Transmembrane</keyword>
<evidence type="ECO:0000313" key="13">
    <source>
        <dbReference type="Proteomes" id="UP000006050"/>
    </source>
</evidence>
<dbReference type="CDD" id="cd06828">
    <property type="entry name" value="PLPDE_III_DapDC"/>
    <property type="match status" value="1"/>
</dbReference>
<reference evidence="13" key="1">
    <citation type="submission" date="2012-06" db="EMBL/GenBank/DDBJ databases">
        <title>The complete genome of Belliella baltica DSM 15883.</title>
        <authorList>
            <person name="Lucas S."/>
            <person name="Copeland A."/>
            <person name="Lapidus A."/>
            <person name="Goodwin L."/>
            <person name="Pitluck S."/>
            <person name="Peters L."/>
            <person name="Mikhailova N."/>
            <person name="Davenport K."/>
            <person name="Kyrpides N."/>
            <person name="Mavromatis K."/>
            <person name="Pagani I."/>
            <person name="Ivanova N."/>
            <person name="Ovchinnikova G."/>
            <person name="Zeytun A."/>
            <person name="Detter J.C."/>
            <person name="Han C."/>
            <person name="Land M."/>
            <person name="Hauser L."/>
            <person name="Markowitz V."/>
            <person name="Cheng J.-F."/>
            <person name="Hugenholtz P."/>
            <person name="Woyke T."/>
            <person name="Wu D."/>
            <person name="Tindall B."/>
            <person name="Pomrenke H."/>
            <person name="Brambilla E."/>
            <person name="Klenk H.-P."/>
            <person name="Eisen J.A."/>
        </authorList>
    </citation>
    <scope>NUCLEOTIDE SEQUENCE [LARGE SCALE GENOMIC DNA]</scope>
    <source>
        <strain evidence="13">DSM 15883 / CIP 108006 / LMG 21964 / BA134</strain>
    </source>
</reference>
<dbReference type="PANTHER" id="PTHR43727:SF2">
    <property type="entry name" value="GROUP IV DECARBOXYLASE"/>
    <property type="match status" value="1"/>
</dbReference>
<keyword evidence="9" id="KW-0472">Membrane</keyword>
<dbReference type="PATRIC" id="fig|866536.3.peg.1422"/>
<feature type="domain" description="Orn/DAP/Arg decarboxylase 2 N-terminal" evidence="11">
    <location>
        <begin position="60"/>
        <end position="302"/>
    </location>
</feature>
<evidence type="ECO:0000256" key="9">
    <source>
        <dbReference type="SAM" id="Phobius"/>
    </source>
</evidence>
<keyword evidence="13" id="KW-1185">Reference proteome</keyword>
<dbReference type="GO" id="GO:0009089">
    <property type="term" value="P:lysine biosynthetic process via diaminopimelate"/>
    <property type="evidence" value="ECO:0007669"/>
    <property type="project" value="UniProtKB-UniRule"/>
</dbReference>
<name>I3Z433_BELBD</name>
<evidence type="ECO:0000256" key="2">
    <source>
        <dbReference type="ARBA" id="ARBA00022793"/>
    </source>
</evidence>
<dbReference type="PANTHER" id="PTHR43727">
    <property type="entry name" value="DIAMINOPIMELATE DECARBOXYLASE"/>
    <property type="match status" value="1"/>
</dbReference>
<dbReference type="InterPro" id="IPR022644">
    <property type="entry name" value="De-COase2_N"/>
</dbReference>
<dbReference type="PROSITE" id="PS00878">
    <property type="entry name" value="ODR_DC_2_1"/>
    <property type="match status" value="1"/>
</dbReference>
<dbReference type="HAMAP" id="MF_02120">
    <property type="entry name" value="LysA"/>
    <property type="match status" value="1"/>
</dbReference>
<evidence type="ECO:0000256" key="7">
    <source>
        <dbReference type="PIRSR" id="PIRSR600183-50"/>
    </source>
</evidence>
<feature type="binding site" evidence="5">
    <location>
        <position position="254"/>
    </location>
    <ligand>
        <name>pyridoxal 5'-phosphate</name>
        <dbReference type="ChEBI" id="CHEBI:597326"/>
    </ligand>
</feature>
<keyword evidence="4 5" id="KW-0456">Lyase</keyword>
<feature type="binding site" evidence="5">
    <location>
        <position position="365"/>
    </location>
    <ligand>
        <name>substrate</name>
    </ligand>
</feature>
<dbReference type="AlphaFoldDB" id="I3Z433"/>
<dbReference type="PRINTS" id="PR01181">
    <property type="entry name" value="DAPDCRBXLASE"/>
</dbReference>
<dbReference type="InterPro" id="IPR009006">
    <property type="entry name" value="Ala_racemase/Decarboxylase_C"/>
</dbReference>
<dbReference type="SUPFAM" id="SSF51419">
    <property type="entry name" value="PLP-binding barrel"/>
    <property type="match status" value="1"/>
</dbReference>
<evidence type="ECO:0000256" key="4">
    <source>
        <dbReference type="ARBA" id="ARBA00023239"/>
    </source>
</evidence>
<dbReference type="Pfam" id="PF02784">
    <property type="entry name" value="Orn_Arg_deC_N"/>
    <property type="match status" value="1"/>
</dbReference>
<evidence type="ECO:0000313" key="12">
    <source>
        <dbReference type="EMBL" id="AFL84001.1"/>
    </source>
</evidence>
<protein>
    <recommendedName>
        <fullName evidence="5 6">Diaminopimelate decarboxylase</fullName>
        <shortName evidence="5">DAP decarboxylase</shortName>
        <shortName evidence="5">DAPDC</shortName>
        <ecNumber evidence="5 6">4.1.1.20</ecNumber>
    </recommendedName>
</protein>
<evidence type="ECO:0000256" key="6">
    <source>
        <dbReference type="NCBIfam" id="TIGR01048"/>
    </source>
</evidence>
<sequence>MHNTEKEDSGLPFFYFSIPIFATQFIVMKLIDQTYQIQGIGVADLAEKYGTPVYVYDGEKIVNQVKLLQDAFSGVNMKIKYATKALSNINILKLLKKAGTGMDAVSIEEVKLGLHVGFDPNEIMYTPNCVSFDEIKEAVDMKVMINLDNIPMLEHFGRVYGNSVPVCIRLNPHIMAGGNAKISVGHIDSKFGISILQLKHILKVVKEYDLNVIGLHVHTGSDILEAEVFLKGAEILFDAAKEFKDLMFLDFGGGFKVAYKEGDISTDIMDVGKKVSVAFQQFCKEYGKELELWFEPGKFIVSESGYLLARANVIKSTPASTFVGVDSGLNHLIRPMMYDAYHGVFNVSKTGGEQHVYSVVGYICETDTIAADRKLNTVEEGDILAIKNAGAYGFSMASNYNSRLRPPEVLILGGKDYLIRERETFDDILKHQINIDI</sequence>
<dbReference type="InterPro" id="IPR022653">
    <property type="entry name" value="De-COase2_pyr-phos_BS"/>
</dbReference>
<feature type="modified residue" description="N6-(pyridoxal phosphate)lysine" evidence="5 7">
    <location>
        <position position="84"/>
    </location>
</feature>
<comment type="cofactor">
    <cofactor evidence="1 5 7 8">
        <name>pyridoxal 5'-phosphate</name>
        <dbReference type="ChEBI" id="CHEBI:597326"/>
    </cofactor>
</comment>
<comment type="catalytic activity">
    <reaction evidence="5 8">
        <text>meso-2,6-diaminopimelate + H(+) = L-lysine + CO2</text>
        <dbReference type="Rhea" id="RHEA:15101"/>
        <dbReference type="ChEBI" id="CHEBI:15378"/>
        <dbReference type="ChEBI" id="CHEBI:16526"/>
        <dbReference type="ChEBI" id="CHEBI:32551"/>
        <dbReference type="ChEBI" id="CHEBI:57791"/>
        <dbReference type="EC" id="4.1.1.20"/>
    </reaction>
</comment>
<dbReference type="eggNOG" id="COG0019">
    <property type="taxonomic scope" value="Bacteria"/>
</dbReference>